<dbReference type="SUPFAM" id="SSF47781">
    <property type="entry name" value="RuvA domain 2-like"/>
    <property type="match status" value="1"/>
</dbReference>
<dbReference type="RefSeq" id="WP_097838653.1">
    <property type="nucleotide sequence ID" value="NZ_NMTY01000004.1"/>
</dbReference>
<dbReference type="EMBL" id="NMTY01000004">
    <property type="protein sequence ID" value="PDX82135.1"/>
    <property type="molecule type" value="Genomic_DNA"/>
</dbReference>
<gene>
    <name evidence="2" type="ORF">CGS58_01300</name>
</gene>
<name>A0A2A7ASG3_9FIRM</name>
<proteinExistence type="predicted"/>
<dbReference type="Proteomes" id="UP000220005">
    <property type="component" value="Unassembled WGS sequence"/>
</dbReference>
<dbReference type="InterPro" id="IPR051675">
    <property type="entry name" value="Endo/Exo/Phosphatase_dom_1"/>
</dbReference>
<keyword evidence="1" id="KW-0472">Membrane</keyword>
<protein>
    <submittedName>
        <fullName evidence="2">Competence protein ComEA</fullName>
    </submittedName>
</protein>
<organism evidence="2 3">
    <name type="scientific">Faecalibacterium prausnitzii</name>
    <dbReference type="NCBI Taxonomy" id="853"/>
    <lineage>
        <taxon>Bacteria</taxon>
        <taxon>Bacillati</taxon>
        <taxon>Bacillota</taxon>
        <taxon>Clostridia</taxon>
        <taxon>Eubacteriales</taxon>
        <taxon>Oscillospiraceae</taxon>
        <taxon>Faecalibacterium</taxon>
    </lineage>
</organism>
<dbReference type="AlphaFoldDB" id="A0A2A7ASG3"/>
<dbReference type="Gene3D" id="1.10.150.280">
    <property type="entry name" value="AF1531-like domain"/>
    <property type="match status" value="1"/>
</dbReference>
<evidence type="ECO:0000313" key="2">
    <source>
        <dbReference type="EMBL" id="PDX82135.1"/>
    </source>
</evidence>
<keyword evidence="1" id="KW-0812">Transmembrane</keyword>
<dbReference type="PANTHER" id="PTHR21180">
    <property type="entry name" value="ENDONUCLEASE/EXONUCLEASE/PHOSPHATASE FAMILY DOMAIN-CONTAINING PROTEIN 1"/>
    <property type="match status" value="1"/>
</dbReference>
<comment type="caution">
    <text evidence="2">The sequence shown here is derived from an EMBL/GenBank/DDBJ whole genome shotgun (WGS) entry which is preliminary data.</text>
</comment>
<dbReference type="GO" id="GO:0015627">
    <property type="term" value="C:type II protein secretion system complex"/>
    <property type="evidence" value="ECO:0007669"/>
    <property type="project" value="TreeGrafter"/>
</dbReference>
<dbReference type="Pfam" id="PF12836">
    <property type="entry name" value="HHH_3"/>
    <property type="match status" value="1"/>
</dbReference>
<accession>A0A2A7ASG3</accession>
<evidence type="ECO:0000256" key="1">
    <source>
        <dbReference type="SAM" id="Phobius"/>
    </source>
</evidence>
<sequence>MGETSSQKTGKRHERVFLLCAVLVAALCVALAFWYAPPKAKPDPTPQTPLLQSLRVDLNTADFETLCILPGVGEKRAQAILDYREAHGPFRRVEDAAAVPGLTENIVASWAELAYVS</sequence>
<reference evidence="2 3" key="1">
    <citation type="journal article" date="2017" name="Front. Microbiol.">
        <title>New Insights into the Diversity of the Genus Faecalibacterium.</title>
        <authorList>
            <person name="Benevides L."/>
            <person name="Burman S."/>
            <person name="Martin R."/>
            <person name="Robert V."/>
            <person name="Thomas M."/>
            <person name="Miquel S."/>
            <person name="Chain F."/>
            <person name="Sokol H."/>
            <person name="Bermudez-Humaran L.G."/>
            <person name="Morrison M."/>
            <person name="Langella P."/>
            <person name="Azevedo V.A."/>
            <person name="Chatel J.M."/>
            <person name="Soares S."/>
        </authorList>
    </citation>
    <scope>NUCLEOTIDE SEQUENCE [LARGE SCALE GENOMIC DNA]</scope>
    <source>
        <strain evidence="2 3">CNCM I 4575</strain>
    </source>
</reference>
<dbReference type="GO" id="GO:0015628">
    <property type="term" value="P:protein secretion by the type II secretion system"/>
    <property type="evidence" value="ECO:0007669"/>
    <property type="project" value="TreeGrafter"/>
</dbReference>
<dbReference type="PANTHER" id="PTHR21180:SF32">
    <property type="entry name" value="ENDONUCLEASE_EXONUCLEASE_PHOSPHATASE FAMILY DOMAIN-CONTAINING PROTEIN 1"/>
    <property type="match status" value="1"/>
</dbReference>
<evidence type="ECO:0000313" key="3">
    <source>
        <dbReference type="Proteomes" id="UP000220005"/>
    </source>
</evidence>
<feature type="transmembrane region" description="Helical" evidence="1">
    <location>
        <begin position="16"/>
        <end position="36"/>
    </location>
</feature>
<dbReference type="InterPro" id="IPR010994">
    <property type="entry name" value="RuvA_2-like"/>
</dbReference>
<keyword evidence="1" id="KW-1133">Transmembrane helix</keyword>